<keyword evidence="2" id="KW-1185">Reference proteome</keyword>
<gene>
    <name evidence="1" type="ORF">DCCM_3221</name>
</gene>
<evidence type="ECO:0000313" key="1">
    <source>
        <dbReference type="EMBL" id="GBF34109.1"/>
    </source>
</evidence>
<dbReference type="EMBL" id="BFAV01000127">
    <property type="protein sequence ID" value="GBF34109.1"/>
    <property type="molecule type" value="Genomic_DNA"/>
</dbReference>
<proteinExistence type="predicted"/>
<reference evidence="2" key="1">
    <citation type="submission" date="2018-02" db="EMBL/GenBank/DDBJ databases">
        <title>Genome sequence of Desulfocucumis palustris strain NAW-5.</title>
        <authorList>
            <person name="Watanabe M."/>
            <person name="Kojima H."/>
            <person name="Fukui M."/>
        </authorList>
    </citation>
    <scope>NUCLEOTIDE SEQUENCE [LARGE SCALE GENOMIC DNA]</scope>
    <source>
        <strain evidence="2">NAW-5</strain>
    </source>
</reference>
<evidence type="ECO:0000313" key="2">
    <source>
        <dbReference type="Proteomes" id="UP000239549"/>
    </source>
</evidence>
<protein>
    <submittedName>
        <fullName evidence="1">Uncharacterized protein</fullName>
    </submittedName>
</protein>
<dbReference type="AlphaFoldDB" id="A0A2L2XCP4"/>
<organism evidence="1 2">
    <name type="scientific">Desulfocucumis palustris</name>
    <dbReference type="NCBI Taxonomy" id="1898651"/>
    <lineage>
        <taxon>Bacteria</taxon>
        <taxon>Bacillati</taxon>
        <taxon>Bacillota</taxon>
        <taxon>Clostridia</taxon>
        <taxon>Eubacteriales</taxon>
        <taxon>Desulfocucumaceae</taxon>
        <taxon>Desulfocucumis</taxon>
    </lineage>
</organism>
<sequence length="76" mass="9116">MTWVHDEEMGFRLFGDFQNDVWHFYLISTFLNEKCFHLIEAALDDLLKLGRGVLDKNYLRRYLSKHNNIASIINRL</sequence>
<comment type="caution">
    <text evidence="1">The sequence shown here is derived from an EMBL/GenBank/DDBJ whole genome shotgun (WGS) entry which is preliminary data.</text>
</comment>
<accession>A0A2L2XCP4</accession>
<dbReference type="Proteomes" id="UP000239549">
    <property type="component" value="Unassembled WGS sequence"/>
</dbReference>
<name>A0A2L2XCP4_9FIRM</name>